<dbReference type="EMBL" id="JAHRHJ020000001">
    <property type="protein sequence ID" value="KAH9329001.1"/>
    <property type="molecule type" value="Genomic_DNA"/>
</dbReference>
<feature type="non-terminal residue" evidence="9">
    <location>
        <position position="242"/>
    </location>
</feature>
<evidence type="ECO:0000256" key="6">
    <source>
        <dbReference type="RuleBase" id="RU363077"/>
    </source>
</evidence>
<protein>
    <recommendedName>
        <fullName evidence="6">WAT1-related protein</fullName>
    </recommendedName>
</protein>
<evidence type="ECO:0000256" key="2">
    <source>
        <dbReference type="ARBA" id="ARBA00007635"/>
    </source>
</evidence>
<evidence type="ECO:0000256" key="1">
    <source>
        <dbReference type="ARBA" id="ARBA00004141"/>
    </source>
</evidence>
<dbReference type="GO" id="GO:0022857">
    <property type="term" value="F:transmembrane transporter activity"/>
    <property type="evidence" value="ECO:0007669"/>
    <property type="project" value="InterPro"/>
</dbReference>
<evidence type="ECO:0000313" key="10">
    <source>
        <dbReference type="Proteomes" id="UP000824469"/>
    </source>
</evidence>
<keyword evidence="4 6" id="KW-1133">Transmembrane helix</keyword>
<keyword evidence="5 6" id="KW-0472">Membrane</keyword>
<keyword evidence="7" id="KW-0732">Signal</keyword>
<dbReference type="PANTHER" id="PTHR31218">
    <property type="entry name" value="WAT1-RELATED PROTEIN"/>
    <property type="match status" value="1"/>
</dbReference>
<evidence type="ECO:0000256" key="7">
    <source>
        <dbReference type="SAM" id="SignalP"/>
    </source>
</evidence>
<gene>
    <name evidence="9" type="ORF">KI387_001109</name>
</gene>
<feature type="transmembrane region" description="Helical" evidence="6">
    <location>
        <begin position="117"/>
        <end position="137"/>
    </location>
</feature>
<evidence type="ECO:0000256" key="5">
    <source>
        <dbReference type="ARBA" id="ARBA00023136"/>
    </source>
</evidence>
<dbReference type="InterPro" id="IPR030184">
    <property type="entry name" value="WAT1-related"/>
</dbReference>
<dbReference type="Pfam" id="PF00892">
    <property type="entry name" value="EamA"/>
    <property type="match status" value="2"/>
</dbReference>
<dbReference type="SUPFAM" id="SSF103481">
    <property type="entry name" value="Multidrug resistance efflux transporter EmrE"/>
    <property type="match status" value="1"/>
</dbReference>
<keyword evidence="10" id="KW-1185">Reference proteome</keyword>
<dbReference type="InterPro" id="IPR000620">
    <property type="entry name" value="EamA_dom"/>
</dbReference>
<feature type="chain" id="PRO_5041441192" description="WAT1-related protein" evidence="7">
    <location>
        <begin position="21"/>
        <end position="242"/>
    </location>
</feature>
<comment type="caution">
    <text evidence="9">The sequence shown here is derived from an EMBL/GenBank/DDBJ whole genome shotgun (WGS) entry which is preliminary data.</text>
</comment>
<feature type="domain" description="EamA" evidence="8">
    <location>
        <begin position="119"/>
        <end position="240"/>
    </location>
</feature>
<comment type="subcellular location">
    <subcellularLocation>
        <location evidence="1 6">Membrane</location>
        <topology evidence="1 6">Multi-pass membrane protein</topology>
    </subcellularLocation>
</comment>
<feature type="transmembrane region" description="Helical" evidence="6">
    <location>
        <begin position="72"/>
        <end position="90"/>
    </location>
</feature>
<dbReference type="Proteomes" id="UP000824469">
    <property type="component" value="Unassembled WGS sequence"/>
</dbReference>
<keyword evidence="3 6" id="KW-0812">Transmembrane</keyword>
<evidence type="ECO:0000259" key="8">
    <source>
        <dbReference type="Pfam" id="PF00892"/>
    </source>
</evidence>
<accession>A0AA38LM71</accession>
<feature type="transmembrane region" description="Helical" evidence="6">
    <location>
        <begin position="34"/>
        <end position="60"/>
    </location>
</feature>
<evidence type="ECO:0000256" key="4">
    <source>
        <dbReference type="ARBA" id="ARBA00022989"/>
    </source>
</evidence>
<organism evidence="9 10">
    <name type="scientific">Taxus chinensis</name>
    <name type="common">Chinese yew</name>
    <name type="synonym">Taxus wallichiana var. chinensis</name>
    <dbReference type="NCBI Taxonomy" id="29808"/>
    <lineage>
        <taxon>Eukaryota</taxon>
        <taxon>Viridiplantae</taxon>
        <taxon>Streptophyta</taxon>
        <taxon>Embryophyta</taxon>
        <taxon>Tracheophyta</taxon>
        <taxon>Spermatophyta</taxon>
        <taxon>Pinopsida</taxon>
        <taxon>Pinidae</taxon>
        <taxon>Conifers II</taxon>
        <taxon>Cupressales</taxon>
        <taxon>Taxaceae</taxon>
        <taxon>Taxus</taxon>
    </lineage>
</organism>
<comment type="similarity">
    <text evidence="2 6">Belongs to the drug/metabolite transporter (DMT) superfamily. Plant drug/metabolite exporter (P-DME) (TC 2.A.7.4) family.</text>
</comment>
<feature type="transmembrane region" description="Helical" evidence="6">
    <location>
        <begin position="189"/>
        <end position="207"/>
    </location>
</feature>
<dbReference type="OMA" id="VSQNCYF"/>
<sequence>NQRPPLTRCTLFQIFLLSLAISISQNCFFEGVYYTSATFGSAVLNLIPVITFLMATLVRLEKIDIRSLRGQAKVLGIVVSVSGAMLMTFYKGPAIRTSSSSAEKATNVKGFDTNNNIMLGSILMFACVVAVSAWITFQGPVMKKYPPQLSLTTLTCIFGSLQSGIIGLIVEHNKFKIWVIRPNIQLLTILYAGILCTAFGLFVQAWCIEKKGPVFSSVFSPVSTIFTALLEFTLLHTNFHVG</sequence>
<proteinExistence type="inferred from homology"/>
<feature type="domain" description="EamA" evidence="8">
    <location>
        <begin position="11"/>
        <end position="88"/>
    </location>
</feature>
<dbReference type="GO" id="GO:0016020">
    <property type="term" value="C:membrane"/>
    <property type="evidence" value="ECO:0007669"/>
    <property type="project" value="UniProtKB-SubCell"/>
</dbReference>
<feature type="non-terminal residue" evidence="9">
    <location>
        <position position="1"/>
    </location>
</feature>
<dbReference type="InterPro" id="IPR037185">
    <property type="entry name" value="EmrE-like"/>
</dbReference>
<feature type="signal peptide" evidence="7">
    <location>
        <begin position="1"/>
        <end position="20"/>
    </location>
</feature>
<evidence type="ECO:0000256" key="3">
    <source>
        <dbReference type="ARBA" id="ARBA00022692"/>
    </source>
</evidence>
<dbReference type="AlphaFoldDB" id="A0AA38LM71"/>
<evidence type="ECO:0000313" key="9">
    <source>
        <dbReference type="EMBL" id="KAH9329001.1"/>
    </source>
</evidence>
<reference evidence="9 10" key="1">
    <citation type="journal article" date="2021" name="Nat. Plants">
        <title>The Taxus genome provides insights into paclitaxel biosynthesis.</title>
        <authorList>
            <person name="Xiong X."/>
            <person name="Gou J."/>
            <person name="Liao Q."/>
            <person name="Li Y."/>
            <person name="Zhou Q."/>
            <person name="Bi G."/>
            <person name="Li C."/>
            <person name="Du R."/>
            <person name="Wang X."/>
            <person name="Sun T."/>
            <person name="Guo L."/>
            <person name="Liang H."/>
            <person name="Lu P."/>
            <person name="Wu Y."/>
            <person name="Zhang Z."/>
            <person name="Ro D.K."/>
            <person name="Shang Y."/>
            <person name="Huang S."/>
            <person name="Yan J."/>
        </authorList>
    </citation>
    <scope>NUCLEOTIDE SEQUENCE [LARGE SCALE GENOMIC DNA]</scope>
    <source>
        <strain evidence="9">Ta-2019</strain>
    </source>
</reference>
<feature type="transmembrane region" description="Helical" evidence="6">
    <location>
        <begin position="149"/>
        <end position="169"/>
    </location>
</feature>
<feature type="transmembrane region" description="Helical" evidence="6">
    <location>
        <begin position="214"/>
        <end position="235"/>
    </location>
</feature>
<name>A0AA38LM71_TAXCH</name>